<reference evidence="3" key="1">
    <citation type="submission" date="2015-12" db="EMBL/GenBank/DDBJ databases">
        <authorList>
            <person name="Nair G.R."/>
            <person name="Kaur G."/>
            <person name="Mayilraj S."/>
        </authorList>
    </citation>
    <scope>NUCLEOTIDE SEQUENCE [LARGE SCALE GENOMIC DNA]</scope>
    <source>
        <strain evidence="3">CD08_7</strain>
    </source>
</reference>
<comment type="caution">
    <text evidence="2">The sequence shown here is derived from an EMBL/GenBank/DDBJ whole genome shotgun (WGS) entry which is preliminary data.</text>
</comment>
<evidence type="ECO:0000313" key="2">
    <source>
        <dbReference type="EMBL" id="KUG57724.1"/>
    </source>
</evidence>
<gene>
    <name evidence="2" type="ORF">AVL63_04130</name>
</gene>
<dbReference type="RefSeq" id="WP_058888959.1">
    <property type="nucleotide sequence ID" value="NZ_BAAAKT010000002.1"/>
</dbReference>
<sequence length="125" mass="13822">MPDPTRSGYRCRIGSGSWNNGIMAKSARGPGRRASKWQREHRPLSTGVFGQGAFSTGTVRRRDGEYHVRHISASAAQKSYTCPGCQLPVPAGTAHVVAWRADSIFGDEHAAAERRHWHSHCWRIG</sequence>
<evidence type="ECO:0008006" key="4">
    <source>
        <dbReference type="Google" id="ProtNLM"/>
    </source>
</evidence>
<organism evidence="2 3">
    <name type="scientific">Nesterenkonia jeotgali</name>
    <dbReference type="NCBI Taxonomy" id="317018"/>
    <lineage>
        <taxon>Bacteria</taxon>
        <taxon>Bacillati</taxon>
        <taxon>Actinomycetota</taxon>
        <taxon>Actinomycetes</taxon>
        <taxon>Micrococcales</taxon>
        <taxon>Micrococcaceae</taxon>
        <taxon>Nesterenkonia</taxon>
    </lineage>
</organism>
<dbReference type="AlphaFoldDB" id="A0A0W8ICQ7"/>
<feature type="region of interest" description="Disordered" evidence="1">
    <location>
        <begin position="20"/>
        <end position="54"/>
    </location>
</feature>
<protein>
    <recommendedName>
        <fullName evidence="4">ATP/GTP-binding protein</fullName>
    </recommendedName>
</protein>
<dbReference type="STRING" id="317018.AVL63_04130"/>
<dbReference type="Proteomes" id="UP000054023">
    <property type="component" value="Unassembled WGS sequence"/>
</dbReference>
<keyword evidence="3" id="KW-1185">Reference proteome</keyword>
<accession>A0A0W8ICQ7</accession>
<dbReference type="EMBL" id="LQBM01000004">
    <property type="protein sequence ID" value="KUG57724.1"/>
    <property type="molecule type" value="Genomic_DNA"/>
</dbReference>
<evidence type="ECO:0000256" key="1">
    <source>
        <dbReference type="SAM" id="MobiDB-lite"/>
    </source>
</evidence>
<name>A0A0W8ICQ7_9MICC</name>
<proteinExistence type="predicted"/>
<evidence type="ECO:0000313" key="3">
    <source>
        <dbReference type="Proteomes" id="UP000054023"/>
    </source>
</evidence>